<gene>
    <name evidence="2" type="ORF">GJV82_19070</name>
</gene>
<dbReference type="EMBL" id="WMKA01000093">
    <property type="protein sequence ID" value="MTG91020.1"/>
    <property type="molecule type" value="Genomic_DNA"/>
</dbReference>
<evidence type="ECO:0000256" key="1">
    <source>
        <dbReference type="SAM" id="SignalP"/>
    </source>
</evidence>
<sequence>MKNRIRPAAVGVLTASFLVVASTLPSAATSNERDDAGGELTLTTRLGEVAPVWDLEEIEYINSVQTKLRDVDGFGTIRVDEADRSVTVTFKGEAPAELTGLVDAAPTDLRVDVEAARYSARELQDALEAVIAAPSAQESLTGVYTTDEAVVVEVDPGSAASKSARTFESRLESEIAAVGASVPVEIVPSPQKVPASRFGHGGPWVGGALYQTNDSGGACSTGFAGTSTVNSSLQGIITAHHCTVDQPASYTYKHFTRDLGKRIYHHTPGPPQHQGFNTIADASFIETPDGSVGAVYIGGVSDPDGLAIMGTYASPPQGQSICYSGAFSAGVTCGHNVVHTNYFWRPYSGANFLYGPQFRTRHITGNATIGQGDSGGPAFVAVNYDGHIVGVAAGIISGIDQGDDATNLACVGLLPPGRLCSDVAMAQSFYTAYSAMPIQVKTWTGGSVR</sequence>
<dbReference type="InterPro" id="IPR043504">
    <property type="entry name" value="Peptidase_S1_PA_chymotrypsin"/>
</dbReference>
<dbReference type="Gene3D" id="2.40.10.10">
    <property type="entry name" value="Trypsin-like serine proteases"/>
    <property type="match status" value="2"/>
</dbReference>
<dbReference type="AlphaFoldDB" id="A0A6N7ZNU0"/>
<comment type="caution">
    <text evidence="2">The sequence shown here is derived from an EMBL/GenBank/DDBJ whole genome shotgun (WGS) entry which is preliminary data.</text>
</comment>
<name>A0A6N7ZNU0_9MICO</name>
<reference evidence="2 3" key="1">
    <citation type="submission" date="2019-11" db="EMBL/GenBank/DDBJ databases">
        <title>Cellulosimicrobium composti sp. nov. isolated from a compost.</title>
        <authorList>
            <person name="Yang Y."/>
        </authorList>
    </citation>
    <scope>NUCLEOTIDE SEQUENCE [LARGE SCALE GENOMIC DNA]</scope>
    <source>
        <strain evidence="2 3">BIT-GX5</strain>
    </source>
</reference>
<keyword evidence="1" id="KW-0732">Signal</keyword>
<feature type="signal peptide" evidence="1">
    <location>
        <begin position="1"/>
        <end position="21"/>
    </location>
</feature>
<evidence type="ECO:0000313" key="3">
    <source>
        <dbReference type="Proteomes" id="UP000440668"/>
    </source>
</evidence>
<proteinExistence type="predicted"/>
<dbReference type="InterPro" id="IPR009003">
    <property type="entry name" value="Peptidase_S1_PA"/>
</dbReference>
<feature type="chain" id="PRO_5038569293" description="Peptidase S1 domain-containing protein" evidence="1">
    <location>
        <begin position="22"/>
        <end position="449"/>
    </location>
</feature>
<evidence type="ECO:0000313" key="2">
    <source>
        <dbReference type="EMBL" id="MTG91020.1"/>
    </source>
</evidence>
<dbReference type="SUPFAM" id="SSF50494">
    <property type="entry name" value="Trypsin-like serine proteases"/>
    <property type="match status" value="1"/>
</dbReference>
<accession>A0A6N7ZNU0</accession>
<evidence type="ECO:0008006" key="4">
    <source>
        <dbReference type="Google" id="ProtNLM"/>
    </source>
</evidence>
<protein>
    <recommendedName>
        <fullName evidence="4">Peptidase S1 domain-containing protein</fullName>
    </recommendedName>
</protein>
<organism evidence="2 3">
    <name type="scientific">Cellulosimicrobium composti</name>
    <dbReference type="NCBI Taxonomy" id="2672572"/>
    <lineage>
        <taxon>Bacteria</taxon>
        <taxon>Bacillati</taxon>
        <taxon>Actinomycetota</taxon>
        <taxon>Actinomycetes</taxon>
        <taxon>Micrococcales</taxon>
        <taxon>Promicromonosporaceae</taxon>
        <taxon>Cellulosimicrobium</taxon>
    </lineage>
</organism>
<dbReference type="Proteomes" id="UP000440668">
    <property type="component" value="Unassembled WGS sequence"/>
</dbReference>